<comment type="caution">
    <text evidence="5">The sequence shown here is derived from an EMBL/GenBank/DDBJ whole genome shotgun (WGS) entry which is preliminary data.</text>
</comment>
<dbReference type="GO" id="GO:0006654">
    <property type="term" value="P:phosphatidic acid biosynthetic process"/>
    <property type="evidence" value="ECO:0007669"/>
    <property type="project" value="TreeGrafter"/>
</dbReference>
<dbReference type="SUPFAM" id="SSF69593">
    <property type="entry name" value="Glycerol-3-phosphate (1)-acyltransferase"/>
    <property type="match status" value="1"/>
</dbReference>
<dbReference type="EMBL" id="BLLL01000001">
    <property type="protein sequence ID" value="GFH62308.1"/>
    <property type="molecule type" value="Genomic_DNA"/>
</dbReference>
<dbReference type="SMART" id="SM00563">
    <property type="entry name" value="PlsC"/>
    <property type="match status" value="1"/>
</dbReference>
<dbReference type="Pfam" id="PF01553">
    <property type="entry name" value="Acyltransferase"/>
    <property type="match status" value="1"/>
</dbReference>
<dbReference type="PANTHER" id="PTHR10434:SF40">
    <property type="entry name" value="1-ACYL-SN-GLYCEROL-3-PHOSPHATE ACYLTRANSFERASE"/>
    <property type="match status" value="1"/>
</dbReference>
<feature type="domain" description="Phospholipid/glycerol acyltransferase" evidence="4">
    <location>
        <begin position="95"/>
        <end position="212"/>
    </location>
</feature>
<keyword evidence="2 5" id="KW-0808">Transferase</keyword>
<gene>
    <name evidence="5" type="ORF">ZNDK_0079</name>
</gene>
<sequence>MTTQPLPVDKFLTGNIYRSAVVHAGFFSKNFPSLSFYARLVAGPIRWLYVRAVTGRFDNAAWAYASIWTTELMESTGCAITIEGMDCITREASPCVFVANHMSTLETFMLPGILCPRRPITFVVKKSLTTMPVFGPIMRASSPIVVNRVNSREDFAAVLEGGLDRLKSGISVVVFPQSTRARFFDARRFNSIGIKLARRARVPVVPLALKTDAWGQGKNIKECGKIDPRLPVRYKFVQPIRIEGQGNAEHAAVCDYIATTLAQWRRQDTIPELTGKGHDV</sequence>
<dbReference type="GO" id="GO:0003841">
    <property type="term" value="F:1-acylglycerol-3-phosphate O-acyltransferase activity"/>
    <property type="evidence" value="ECO:0007669"/>
    <property type="project" value="TreeGrafter"/>
</dbReference>
<proteinExistence type="predicted"/>
<name>A0A6L2R401_9BACT</name>
<reference evidence="5 6" key="1">
    <citation type="journal article" date="2020" name="ISME J.">
        <title>Parallel Reductive Genome Evolution in Desulfovibrio Ectosymbionts Independently Acquired by Trichonympha Protists in the Termite Gut.</title>
        <authorList>
            <person name="Takeuchi M."/>
            <person name="Kuwahara H."/>
            <person name="Murakami T."/>
            <person name="Takahashi K."/>
            <person name="Kajitani R."/>
            <person name="Toyoda A."/>
            <person name="Itoh T."/>
            <person name="Ohkuma M."/>
            <person name="Hongoh Y."/>
        </authorList>
    </citation>
    <scope>NUCLEOTIDE SEQUENCE [LARGE SCALE GENOMIC DNA]</scope>
    <source>
        <strain evidence="5">ZnDsv-02</strain>
    </source>
</reference>
<dbReference type="Proteomes" id="UP000505077">
    <property type="component" value="Unassembled WGS sequence"/>
</dbReference>
<dbReference type="InterPro" id="IPR002123">
    <property type="entry name" value="Plipid/glycerol_acylTrfase"/>
</dbReference>
<evidence type="ECO:0000313" key="6">
    <source>
        <dbReference type="Proteomes" id="UP000505077"/>
    </source>
</evidence>
<evidence type="ECO:0000259" key="4">
    <source>
        <dbReference type="SMART" id="SM00563"/>
    </source>
</evidence>
<dbReference type="CDD" id="cd07989">
    <property type="entry name" value="LPLAT_AGPAT-like"/>
    <property type="match status" value="1"/>
</dbReference>
<protein>
    <submittedName>
        <fullName evidence="5">1-acyl-sn-glycerol-3-phosphate acyltransferase</fullName>
    </submittedName>
</protein>
<accession>A0A6L2R401</accession>
<comment type="pathway">
    <text evidence="1">Lipid metabolism.</text>
</comment>
<dbReference type="AlphaFoldDB" id="A0A6L2R401"/>
<evidence type="ECO:0000256" key="1">
    <source>
        <dbReference type="ARBA" id="ARBA00005189"/>
    </source>
</evidence>
<evidence type="ECO:0000256" key="3">
    <source>
        <dbReference type="ARBA" id="ARBA00023315"/>
    </source>
</evidence>
<evidence type="ECO:0000313" key="5">
    <source>
        <dbReference type="EMBL" id="GFH62308.1"/>
    </source>
</evidence>
<dbReference type="PANTHER" id="PTHR10434">
    <property type="entry name" value="1-ACYL-SN-GLYCEROL-3-PHOSPHATE ACYLTRANSFERASE"/>
    <property type="match status" value="1"/>
</dbReference>
<keyword evidence="3 5" id="KW-0012">Acyltransferase</keyword>
<organism evidence="5 6">
    <name type="scientific">Candidatus Desulfovibrio kirbyi</name>
    <dbReference type="NCBI Taxonomy" id="2696086"/>
    <lineage>
        <taxon>Bacteria</taxon>
        <taxon>Pseudomonadati</taxon>
        <taxon>Thermodesulfobacteriota</taxon>
        <taxon>Desulfovibrionia</taxon>
        <taxon>Desulfovibrionales</taxon>
        <taxon>Desulfovibrionaceae</taxon>
        <taxon>Desulfovibrio</taxon>
    </lineage>
</organism>
<evidence type="ECO:0000256" key="2">
    <source>
        <dbReference type="ARBA" id="ARBA00022679"/>
    </source>
</evidence>